<name>A0A478FU05_9MOLU</name>
<dbReference type="SUPFAM" id="SSF81336">
    <property type="entry name" value="F1F0 ATP synthase subunit A"/>
    <property type="match status" value="1"/>
</dbReference>
<dbReference type="Gene3D" id="1.20.120.220">
    <property type="entry name" value="ATP synthase, F0 complex, subunit A"/>
    <property type="match status" value="1"/>
</dbReference>
<feature type="transmembrane region" description="Helical" evidence="11">
    <location>
        <begin position="104"/>
        <end position="124"/>
    </location>
</feature>
<evidence type="ECO:0000256" key="3">
    <source>
        <dbReference type="ARBA" id="ARBA00022448"/>
    </source>
</evidence>
<evidence type="ECO:0000256" key="2">
    <source>
        <dbReference type="ARBA" id="ARBA00006810"/>
    </source>
</evidence>
<accession>A0A478FU05</accession>
<keyword evidence="5 11" id="KW-0812">Transmembrane</keyword>
<keyword evidence="8" id="KW-0406">Ion transport</keyword>
<gene>
    <name evidence="12" type="ORF">MHSWG343_08330</name>
</gene>
<comment type="subcellular location">
    <subcellularLocation>
        <location evidence="1">Membrane</location>
        <topology evidence="1">Multi-pass membrane protein</topology>
    </subcellularLocation>
</comment>
<evidence type="ECO:0000256" key="6">
    <source>
        <dbReference type="ARBA" id="ARBA00022781"/>
    </source>
</evidence>
<evidence type="ECO:0000313" key="12">
    <source>
        <dbReference type="EMBL" id="GCE63826.1"/>
    </source>
</evidence>
<keyword evidence="7 11" id="KW-1133">Transmembrane helix</keyword>
<dbReference type="InterPro" id="IPR000568">
    <property type="entry name" value="ATP_synth_F0_asu"/>
</dbReference>
<keyword evidence="3" id="KW-0813">Transport</keyword>
<dbReference type="PANTHER" id="PTHR42823">
    <property type="entry name" value="ATP SYNTHASE SUBUNIT A, CHLOROPLASTIC"/>
    <property type="match status" value="1"/>
</dbReference>
<comment type="caution">
    <text evidence="12">The sequence shown here is derived from an EMBL/GenBank/DDBJ whole genome shotgun (WGS) entry which is preliminary data.</text>
</comment>
<evidence type="ECO:0000256" key="9">
    <source>
        <dbReference type="ARBA" id="ARBA00023136"/>
    </source>
</evidence>
<evidence type="ECO:0000256" key="8">
    <source>
        <dbReference type="ARBA" id="ARBA00023065"/>
    </source>
</evidence>
<evidence type="ECO:0000256" key="4">
    <source>
        <dbReference type="ARBA" id="ARBA00022547"/>
    </source>
</evidence>
<dbReference type="PROSITE" id="PS00449">
    <property type="entry name" value="ATPASE_A"/>
    <property type="match status" value="1"/>
</dbReference>
<comment type="similarity">
    <text evidence="2">Belongs to the ATPase A chain family.</text>
</comment>
<evidence type="ECO:0000256" key="7">
    <source>
        <dbReference type="ARBA" id="ARBA00022989"/>
    </source>
</evidence>
<dbReference type="Pfam" id="PF00119">
    <property type="entry name" value="ATP-synt_A"/>
    <property type="match status" value="1"/>
</dbReference>
<keyword evidence="6" id="KW-0375">Hydrogen ion transport</keyword>
<feature type="transmembrane region" description="Helical" evidence="11">
    <location>
        <begin position="12"/>
        <end position="35"/>
    </location>
</feature>
<feature type="transmembrane region" description="Helical" evidence="11">
    <location>
        <begin position="72"/>
        <end position="97"/>
    </location>
</feature>
<reference evidence="12 13" key="1">
    <citation type="submission" date="2019-01" db="EMBL/GenBank/DDBJ databases">
        <title>Draft genome sequences of Candidatus Mycoplasma haemohominis SWG34-3 identified from a patient with pyrexia, anemia and liver dysfunction.</title>
        <authorList>
            <person name="Sekizuka T."/>
            <person name="Hattori N."/>
            <person name="Katano H."/>
            <person name="Takuma T."/>
            <person name="Ito T."/>
            <person name="Arai N."/>
            <person name="Yanai R."/>
            <person name="Ishii S."/>
            <person name="Miura Y."/>
            <person name="Tokunaga T."/>
            <person name="Watanabe H."/>
            <person name="Nomura N."/>
            <person name="Eguchi J."/>
            <person name="Arai T."/>
            <person name="Hasegawa H."/>
            <person name="Nakamaki T."/>
            <person name="Wakita T."/>
            <person name="Niki Y."/>
            <person name="Kuroda M."/>
        </authorList>
    </citation>
    <scope>NUCLEOTIDE SEQUENCE [LARGE SCALE GENOMIC DNA]</scope>
    <source>
        <strain evidence="12">SWG34-3</strain>
    </source>
</reference>
<evidence type="ECO:0000256" key="11">
    <source>
        <dbReference type="SAM" id="Phobius"/>
    </source>
</evidence>
<keyword evidence="9 11" id="KW-0472">Membrane</keyword>
<proteinExistence type="inferred from homology"/>
<keyword evidence="10" id="KW-0066">ATP synthesis</keyword>
<dbReference type="GO" id="GO:0045259">
    <property type="term" value="C:proton-transporting ATP synthase complex"/>
    <property type="evidence" value="ECO:0007669"/>
    <property type="project" value="UniProtKB-KW"/>
</dbReference>
<feature type="transmembrane region" description="Helical" evidence="11">
    <location>
        <begin position="197"/>
        <end position="214"/>
    </location>
</feature>
<dbReference type="GO" id="GO:0046933">
    <property type="term" value="F:proton-transporting ATP synthase activity, rotational mechanism"/>
    <property type="evidence" value="ECO:0007669"/>
    <property type="project" value="TreeGrafter"/>
</dbReference>
<feature type="transmembrane region" description="Helical" evidence="11">
    <location>
        <begin position="168"/>
        <end position="190"/>
    </location>
</feature>
<dbReference type="PANTHER" id="PTHR42823:SF3">
    <property type="entry name" value="ATP SYNTHASE SUBUNIT A, CHLOROPLASTIC"/>
    <property type="match status" value="1"/>
</dbReference>
<dbReference type="InterPro" id="IPR045082">
    <property type="entry name" value="ATP_syn_F0_a_bact/chloroplast"/>
</dbReference>
<feature type="transmembrane region" description="Helical" evidence="11">
    <location>
        <begin position="42"/>
        <end position="60"/>
    </location>
</feature>
<feature type="transmembrane region" description="Helical" evidence="11">
    <location>
        <begin position="220"/>
        <end position="237"/>
    </location>
</feature>
<evidence type="ECO:0000256" key="1">
    <source>
        <dbReference type="ARBA" id="ARBA00004141"/>
    </source>
</evidence>
<sequence length="257" mass="29161">MASEAFSLDWKFSGHIVTMLTLTFLMCGLCIYYSYSLKKATSYQKIPTVAFLMFIAIQWIKKNTYQIVGKSYKVAVPFFIYIISLFWFSNIISILGFDSLGNTLVVPASLALVVFLGTIISGLVHRGYRFFGDYVVWLRIKGQKIFPIVDPLKFVGEISKILSLTFRLWGNTLAGSLILFVVMSFTEGLFKQGGIEYMGPILIPLFVFPLHIYFDVIDGTIQPLIFMVLTMCYWAMARHGEGSSDKNYDVQPEAFID</sequence>
<dbReference type="GO" id="GO:0042777">
    <property type="term" value="P:proton motive force-driven plasma membrane ATP synthesis"/>
    <property type="evidence" value="ECO:0007669"/>
    <property type="project" value="TreeGrafter"/>
</dbReference>
<keyword evidence="4" id="KW-0138">CF(0)</keyword>
<dbReference type="EMBL" id="BIMN01000004">
    <property type="protein sequence ID" value="GCE63826.1"/>
    <property type="molecule type" value="Genomic_DNA"/>
</dbReference>
<evidence type="ECO:0000256" key="5">
    <source>
        <dbReference type="ARBA" id="ARBA00022692"/>
    </source>
</evidence>
<dbReference type="PRINTS" id="PR00123">
    <property type="entry name" value="ATPASEA"/>
</dbReference>
<dbReference type="Proteomes" id="UP000324831">
    <property type="component" value="Unassembled WGS sequence"/>
</dbReference>
<dbReference type="AlphaFoldDB" id="A0A478FU05"/>
<dbReference type="InterPro" id="IPR035908">
    <property type="entry name" value="F0_ATP_A_sf"/>
</dbReference>
<dbReference type="GO" id="GO:0005886">
    <property type="term" value="C:plasma membrane"/>
    <property type="evidence" value="ECO:0007669"/>
    <property type="project" value="TreeGrafter"/>
</dbReference>
<evidence type="ECO:0000313" key="13">
    <source>
        <dbReference type="Proteomes" id="UP000324831"/>
    </source>
</evidence>
<organism evidence="12 13">
    <name type="scientific">Candidatus Mycoplasma haematohominis</name>
    <dbReference type="NCBI Taxonomy" id="1494318"/>
    <lineage>
        <taxon>Bacteria</taxon>
        <taxon>Bacillati</taxon>
        <taxon>Mycoplasmatota</taxon>
        <taxon>Mollicutes</taxon>
        <taxon>Mycoplasmataceae</taxon>
        <taxon>Mycoplasma</taxon>
    </lineage>
</organism>
<evidence type="ECO:0000256" key="10">
    <source>
        <dbReference type="ARBA" id="ARBA00023310"/>
    </source>
</evidence>
<protein>
    <submittedName>
        <fullName evidence="12">F0F1 ATP synthase subunit A</fullName>
    </submittedName>
</protein>
<dbReference type="InterPro" id="IPR023011">
    <property type="entry name" value="ATP_synth_F0_asu_AS"/>
</dbReference>